<dbReference type="STRING" id="1296100.A0A1B9G1S4"/>
<accession>A0A1B9G1S4</accession>
<name>A0A1B9G1S4_9TREE</name>
<dbReference type="PANTHER" id="PTHR10366">
    <property type="entry name" value="NAD DEPENDENT EPIMERASE/DEHYDRATASE"/>
    <property type="match status" value="1"/>
</dbReference>
<reference evidence="5" key="2">
    <citation type="submission" date="2013-07" db="EMBL/GenBank/DDBJ databases">
        <authorList>
            <consortium name="The Broad Institute Genome Sequencing Platform"/>
            <person name="Cuomo C."/>
            <person name="Litvintseva A."/>
            <person name="Chen Y."/>
            <person name="Heitman J."/>
            <person name="Sun S."/>
            <person name="Springer D."/>
            <person name="Dromer F."/>
            <person name="Young S.K."/>
            <person name="Zeng Q."/>
            <person name="Gargeya S."/>
            <person name="Fitzgerald M."/>
            <person name="Abouelleil A."/>
            <person name="Alvarado L."/>
            <person name="Berlin A.M."/>
            <person name="Chapman S.B."/>
            <person name="Dewar J."/>
            <person name="Goldberg J."/>
            <person name="Griggs A."/>
            <person name="Gujja S."/>
            <person name="Hansen M."/>
            <person name="Howarth C."/>
            <person name="Imamovic A."/>
            <person name="Larimer J."/>
            <person name="McCowan C."/>
            <person name="Murphy C."/>
            <person name="Pearson M."/>
            <person name="Priest M."/>
            <person name="Roberts A."/>
            <person name="Saif S."/>
            <person name="Shea T."/>
            <person name="Sykes S."/>
            <person name="Wortman J."/>
            <person name="Nusbaum C."/>
            <person name="Birren B."/>
        </authorList>
    </citation>
    <scope>NUCLEOTIDE SEQUENCE</scope>
    <source>
        <strain evidence="5">CBS 10118</strain>
    </source>
</reference>
<dbReference type="Gene3D" id="3.40.50.720">
    <property type="entry name" value="NAD(P)-binding Rossmann-like Domain"/>
    <property type="match status" value="1"/>
</dbReference>
<sequence>MSTVAITGINGFIAVHVALRFLNEGHIVRGSVRSISSAEKVKANPVWKEWFEKGRIQVVVVPDLTGDLTELLDGVEYVMHLAAPVTLNVKSYEEFRAPTIEGNLSVLDQATIFKTIKAISLMSSMAGHFNPVPNDQQLGAVYTEDSLFPYDEETARNFDPSNPFANVIWYCAAKKYAEFAVKDWLKEHKPSFSVASLAPPMTYGPSLQFSSIEEFKGGISGSQPGWLSLIKGKDAEVKQPEATTYADVRDVAEAFYQAAIRGKDGIYVIASDTYTYQMFANEFRRQRPDLDAFFPLGNPSEPTPTEQNFWTIDTSKSVRELGLKYHTLPETVKATLEYYEKIGVFNEEPGSWAKDA</sequence>
<dbReference type="VEuPathDB" id="FungiDB:I302_04775"/>
<dbReference type="PANTHER" id="PTHR10366:SF579">
    <property type="entry name" value="3-BETA HYDROXYSTEROID DEHYDROGENASE_ISOMERASE FAMILY PROTEIN (AFU_ORTHOLOGUE AFUA_3G02250)"/>
    <property type="match status" value="1"/>
</dbReference>
<reference evidence="4" key="1">
    <citation type="submission" date="2013-07" db="EMBL/GenBank/DDBJ databases">
        <title>The Genome Sequence of Cryptococcus bestiolae CBS10118.</title>
        <authorList>
            <consortium name="The Broad Institute Genome Sequencing Platform"/>
            <person name="Cuomo C."/>
            <person name="Litvintseva A."/>
            <person name="Chen Y."/>
            <person name="Heitman J."/>
            <person name="Sun S."/>
            <person name="Springer D."/>
            <person name="Dromer F."/>
            <person name="Young S.K."/>
            <person name="Zeng Q."/>
            <person name="Gargeya S."/>
            <person name="Fitzgerald M."/>
            <person name="Abouelleil A."/>
            <person name="Alvarado L."/>
            <person name="Berlin A.M."/>
            <person name="Chapman S.B."/>
            <person name="Dewar J."/>
            <person name="Goldberg J."/>
            <person name="Griggs A."/>
            <person name="Gujja S."/>
            <person name="Hansen M."/>
            <person name="Howarth C."/>
            <person name="Imamovic A."/>
            <person name="Larimer J."/>
            <person name="McCowan C."/>
            <person name="Murphy C."/>
            <person name="Pearson M."/>
            <person name="Priest M."/>
            <person name="Roberts A."/>
            <person name="Saif S."/>
            <person name="Shea T."/>
            <person name="Sykes S."/>
            <person name="Wortman J."/>
            <person name="Nusbaum C."/>
            <person name="Birren B."/>
        </authorList>
    </citation>
    <scope>NUCLEOTIDE SEQUENCE [LARGE SCALE GENOMIC DNA]</scope>
    <source>
        <strain evidence="4">CBS 10118</strain>
    </source>
</reference>
<dbReference type="KEGG" id="kbi:30209174"/>
<dbReference type="GeneID" id="30209174"/>
<keyword evidence="1" id="KW-0560">Oxidoreductase</keyword>
<dbReference type="Pfam" id="PF01370">
    <property type="entry name" value="Epimerase"/>
    <property type="match status" value="1"/>
</dbReference>
<dbReference type="EMBL" id="KI894021">
    <property type="protein sequence ID" value="OCF24965.1"/>
    <property type="molecule type" value="Genomic_DNA"/>
</dbReference>
<organism evidence="4">
    <name type="scientific">Kwoniella bestiolae CBS 10118</name>
    <dbReference type="NCBI Taxonomy" id="1296100"/>
    <lineage>
        <taxon>Eukaryota</taxon>
        <taxon>Fungi</taxon>
        <taxon>Dikarya</taxon>
        <taxon>Basidiomycota</taxon>
        <taxon>Agaricomycotina</taxon>
        <taxon>Tremellomycetes</taxon>
        <taxon>Tremellales</taxon>
        <taxon>Cryptococcaceae</taxon>
        <taxon>Kwoniella</taxon>
    </lineage>
</organism>
<dbReference type="GO" id="GO:0016616">
    <property type="term" value="F:oxidoreductase activity, acting on the CH-OH group of donors, NAD or NADP as acceptor"/>
    <property type="evidence" value="ECO:0007669"/>
    <property type="project" value="TreeGrafter"/>
</dbReference>
<reference evidence="4" key="3">
    <citation type="submission" date="2014-01" db="EMBL/GenBank/DDBJ databases">
        <title>Evolution of pathogenesis and genome organization in the Tremellales.</title>
        <authorList>
            <person name="Cuomo C."/>
            <person name="Litvintseva A."/>
            <person name="Heitman J."/>
            <person name="Chen Y."/>
            <person name="Sun S."/>
            <person name="Springer D."/>
            <person name="Dromer F."/>
            <person name="Young S."/>
            <person name="Zeng Q."/>
            <person name="Chapman S."/>
            <person name="Gujja S."/>
            <person name="Saif S."/>
            <person name="Birren B."/>
        </authorList>
    </citation>
    <scope>NUCLEOTIDE SEQUENCE</scope>
    <source>
        <strain evidence="4">CBS 10118</strain>
    </source>
</reference>
<evidence type="ECO:0000313" key="6">
    <source>
        <dbReference type="Proteomes" id="UP000092730"/>
    </source>
</evidence>
<dbReference type="InterPro" id="IPR036291">
    <property type="entry name" value="NAD(P)-bd_dom_sf"/>
</dbReference>
<reference evidence="5" key="4">
    <citation type="submission" date="2024-02" db="EMBL/GenBank/DDBJ databases">
        <title>Comparative genomics of Cryptococcus and Kwoniella reveals pathogenesis evolution and contrasting modes of karyotype evolution via chromosome fusion or intercentromeric recombination.</title>
        <authorList>
            <person name="Coelho M.A."/>
            <person name="David-Palma M."/>
            <person name="Shea T."/>
            <person name="Bowers K."/>
            <person name="McGinley-Smith S."/>
            <person name="Mohammad A.W."/>
            <person name="Gnirke A."/>
            <person name="Yurkov A.M."/>
            <person name="Nowrousian M."/>
            <person name="Sun S."/>
            <person name="Cuomo C.A."/>
            <person name="Heitman J."/>
        </authorList>
    </citation>
    <scope>NUCLEOTIDE SEQUENCE</scope>
    <source>
        <strain evidence="5">CBS 10118</strain>
    </source>
</reference>
<dbReference type="OrthoDB" id="2559962at2759"/>
<gene>
    <name evidence="4" type="ORF">I302_04775</name>
    <name evidence="5" type="ORF">I302_105657</name>
</gene>
<comment type="similarity">
    <text evidence="2">Belongs to the NAD(P)-dependent epimerase/dehydratase family. Dihydroflavonol-4-reductase subfamily.</text>
</comment>
<evidence type="ECO:0000256" key="1">
    <source>
        <dbReference type="ARBA" id="ARBA00023002"/>
    </source>
</evidence>
<evidence type="ECO:0000313" key="4">
    <source>
        <dbReference type="EMBL" id="OCF24965.1"/>
    </source>
</evidence>
<evidence type="ECO:0000259" key="3">
    <source>
        <dbReference type="Pfam" id="PF01370"/>
    </source>
</evidence>
<protein>
    <recommendedName>
        <fullName evidence="3">NAD-dependent epimerase/dehydratase domain-containing protein</fullName>
    </recommendedName>
</protein>
<keyword evidence="6" id="KW-1185">Reference proteome</keyword>
<evidence type="ECO:0000256" key="2">
    <source>
        <dbReference type="ARBA" id="ARBA00023445"/>
    </source>
</evidence>
<dbReference type="InterPro" id="IPR001509">
    <property type="entry name" value="Epimerase_deHydtase"/>
</dbReference>
<evidence type="ECO:0000313" key="5">
    <source>
        <dbReference type="EMBL" id="WVW83636.1"/>
    </source>
</evidence>
<dbReference type="InterPro" id="IPR050425">
    <property type="entry name" value="NAD(P)_dehydrat-like"/>
</dbReference>
<proteinExistence type="inferred from homology"/>
<dbReference type="RefSeq" id="XP_019046035.1">
    <property type="nucleotide sequence ID" value="XM_019191405.1"/>
</dbReference>
<dbReference type="AlphaFoldDB" id="A0A1B9G1S4"/>
<feature type="domain" description="NAD-dependent epimerase/dehydratase" evidence="3">
    <location>
        <begin position="4"/>
        <end position="269"/>
    </location>
</feature>
<dbReference type="SUPFAM" id="SSF51735">
    <property type="entry name" value="NAD(P)-binding Rossmann-fold domains"/>
    <property type="match status" value="1"/>
</dbReference>
<dbReference type="EMBL" id="CP144544">
    <property type="protein sequence ID" value="WVW83636.1"/>
    <property type="molecule type" value="Genomic_DNA"/>
</dbReference>
<dbReference type="Proteomes" id="UP000092730">
    <property type="component" value="Chromosome 4"/>
</dbReference>